<comment type="caution">
    <text evidence="1">The sequence shown here is derived from an EMBL/GenBank/DDBJ whole genome shotgun (WGS) entry which is preliminary data.</text>
</comment>
<sequence>MKFNISCLPDVYLRITKKQIKMKKILKWCKKISDFIKAKELYEQILMEILSSFVINCKRNSSETFKKHLQLYKNNSLHLKNCLEKILFNVAIASKVIERFYEFSINFPKKRKLAKINDDIEHELRMTYHNAKLKLKQLNALLKLKLKLDRKIKVVNIRSSESNIKSMTTNPSITSYLQNWFDVQFIKEVKRRKKQVLYMILIDANTPIDTIPTCCPITAKRHSSKQVQIRKIVGNCNKRKEIVIELGSGRITFCLCEFFSGLKRPEREEWKKGDGNGYPQFSVQSNKVTSGERHIHKIGLQVLSIDLDKVY</sequence>
<dbReference type="AlphaFoldDB" id="A0ABD2CW86"/>
<accession>A0ABD2CW86</accession>
<gene>
    <name evidence="1" type="ORF">V1477_002221</name>
</gene>
<evidence type="ECO:0000313" key="1">
    <source>
        <dbReference type="EMBL" id="KAL2749281.1"/>
    </source>
</evidence>
<proteinExistence type="predicted"/>
<reference evidence="1 2" key="1">
    <citation type="journal article" date="2024" name="Ann. Entomol. Soc. Am.">
        <title>Genomic analyses of the southern and eastern yellowjacket wasps (Hymenoptera: Vespidae) reveal evolutionary signatures of social life.</title>
        <authorList>
            <person name="Catto M.A."/>
            <person name="Caine P.B."/>
            <person name="Orr S.E."/>
            <person name="Hunt B.G."/>
            <person name="Goodisman M.A.D."/>
        </authorList>
    </citation>
    <scope>NUCLEOTIDE SEQUENCE [LARGE SCALE GENOMIC DNA]</scope>
    <source>
        <strain evidence="1">232</strain>
        <tissue evidence="1">Head and thorax</tissue>
    </source>
</reference>
<evidence type="ECO:0000313" key="2">
    <source>
        <dbReference type="Proteomes" id="UP001607303"/>
    </source>
</evidence>
<keyword evidence="2" id="KW-1185">Reference proteome</keyword>
<protein>
    <submittedName>
        <fullName evidence="1">RecQ-mediated genome instability protein 1-like isoform X3</fullName>
    </submittedName>
</protein>
<dbReference type="EMBL" id="JAYRBN010000027">
    <property type="protein sequence ID" value="KAL2749281.1"/>
    <property type="molecule type" value="Genomic_DNA"/>
</dbReference>
<organism evidence="1 2">
    <name type="scientific">Vespula maculifrons</name>
    <name type="common">Eastern yellow jacket</name>
    <name type="synonym">Wasp</name>
    <dbReference type="NCBI Taxonomy" id="7453"/>
    <lineage>
        <taxon>Eukaryota</taxon>
        <taxon>Metazoa</taxon>
        <taxon>Ecdysozoa</taxon>
        <taxon>Arthropoda</taxon>
        <taxon>Hexapoda</taxon>
        <taxon>Insecta</taxon>
        <taxon>Pterygota</taxon>
        <taxon>Neoptera</taxon>
        <taxon>Endopterygota</taxon>
        <taxon>Hymenoptera</taxon>
        <taxon>Apocrita</taxon>
        <taxon>Aculeata</taxon>
        <taxon>Vespoidea</taxon>
        <taxon>Vespidae</taxon>
        <taxon>Vespinae</taxon>
        <taxon>Vespula</taxon>
    </lineage>
</organism>
<name>A0ABD2CW86_VESMC</name>
<dbReference type="Proteomes" id="UP001607303">
    <property type="component" value="Unassembled WGS sequence"/>
</dbReference>